<name>V4HBH6_9EURY</name>
<organism evidence="3 4">
    <name type="scientific">Candidatus Halobonum tyrrellensis G22</name>
    <dbReference type="NCBI Taxonomy" id="1324957"/>
    <lineage>
        <taxon>Archaea</taxon>
        <taxon>Methanobacteriati</taxon>
        <taxon>Methanobacteriota</taxon>
        <taxon>Stenosarchaea group</taxon>
        <taxon>Halobacteria</taxon>
        <taxon>Halobacteriales</taxon>
        <taxon>Haloferacaceae</taxon>
        <taxon>Candidatus Halobonum</taxon>
    </lineage>
</organism>
<dbReference type="Proteomes" id="UP000017840">
    <property type="component" value="Unassembled WGS sequence"/>
</dbReference>
<feature type="domain" description="Transcriptional regulator TbsP N-terminal" evidence="1">
    <location>
        <begin position="20"/>
        <end position="139"/>
    </location>
</feature>
<dbReference type="eggNOG" id="arCOG04626">
    <property type="taxonomic scope" value="Archaea"/>
</dbReference>
<dbReference type="OrthoDB" id="341748at2157"/>
<proteinExistence type="predicted"/>
<dbReference type="STRING" id="1324957.K933_10964"/>
<protein>
    <submittedName>
        <fullName evidence="3">Uncharacterized protein</fullName>
    </submittedName>
</protein>
<evidence type="ECO:0000313" key="4">
    <source>
        <dbReference type="Proteomes" id="UP000017840"/>
    </source>
</evidence>
<dbReference type="InterPro" id="IPR056163">
    <property type="entry name" value="TbsP_C"/>
</dbReference>
<accession>V4HBH6</accession>
<evidence type="ECO:0000259" key="1">
    <source>
        <dbReference type="Pfam" id="PF19138"/>
    </source>
</evidence>
<reference evidence="3 4" key="1">
    <citation type="journal article" date="2013" name="Genome Announc.">
        <title>Draft Genome Sequence of 'Candidatus Halobonum tyrrellensis' Strain G22, Isolated from the Hypersaline Waters of Lake Tyrrell, Australia.</title>
        <authorList>
            <person name="Ugalde J.A."/>
            <person name="Narasingarao P."/>
            <person name="Kuo S."/>
            <person name="Podell S."/>
            <person name="Allen E.E."/>
        </authorList>
    </citation>
    <scope>NUCLEOTIDE SEQUENCE [LARGE SCALE GENOMIC DNA]</scope>
    <source>
        <strain evidence="3 4">G22</strain>
    </source>
</reference>
<gene>
    <name evidence="3" type="ORF">K933_10964</name>
</gene>
<dbReference type="Pfam" id="PF23336">
    <property type="entry name" value="HTH_TbsP_C"/>
    <property type="match status" value="1"/>
</dbReference>
<comment type="caution">
    <text evidence="3">The sequence shown here is derived from an EMBL/GenBank/DDBJ whole genome shotgun (WGS) entry which is preliminary data.</text>
</comment>
<dbReference type="Pfam" id="PF19138">
    <property type="entry name" value="TbsP_N"/>
    <property type="match status" value="1"/>
</dbReference>
<dbReference type="AlphaFoldDB" id="V4HBH6"/>
<dbReference type="RefSeq" id="WP_023394773.1">
    <property type="nucleotide sequence ID" value="NZ_ASGZ01000035.1"/>
</dbReference>
<feature type="domain" description="Transcriptional regulator TbsP-like C-terminal" evidence="2">
    <location>
        <begin position="140"/>
        <end position="259"/>
    </location>
</feature>
<dbReference type="EMBL" id="ASGZ01000035">
    <property type="protein sequence ID" value="ESP88065.1"/>
    <property type="molecule type" value="Genomic_DNA"/>
</dbReference>
<dbReference type="InterPro" id="IPR043859">
    <property type="entry name" value="TbsP-like_N"/>
</dbReference>
<sequence>MTTPPSTRDRPLAERLLRGGDPLVVGPPADLVRTLVDALYDSEASARLLLADATAAEAFAEFLTASGAAETVADGRLELRTLAGLDESLTVGAGAAYAHVRVGDRIETVTVADGETVDAVRRANEERWAAGAPFPLDAPPRSRLVDSLRAERPDAGATLAGALDAVETLRGDDPLDPVLLCTLVGARHGMLSMDLGEWAGDVDFSSRTEIARAKNRLVDAGLVETQRVPQGVGRPRQRLVLAADALTELPPAEFVAAARARLAGEDHVDAGSERRG</sequence>
<evidence type="ECO:0000313" key="3">
    <source>
        <dbReference type="EMBL" id="ESP88065.1"/>
    </source>
</evidence>
<keyword evidence="4" id="KW-1185">Reference proteome</keyword>
<evidence type="ECO:0000259" key="2">
    <source>
        <dbReference type="Pfam" id="PF23336"/>
    </source>
</evidence>